<name>A0A8J5N0X5_HOMAM</name>
<feature type="non-terminal residue" evidence="1">
    <location>
        <position position="1"/>
    </location>
</feature>
<comment type="caution">
    <text evidence="1">The sequence shown here is derived from an EMBL/GenBank/DDBJ whole genome shotgun (WGS) entry which is preliminary data.</text>
</comment>
<accession>A0A8J5N0X5</accession>
<evidence type="ECO:0000313" key="2">
    <source>
        <dbReference type="Proteomes" id="UP000747542"/>
    </source>
</evidence>
<dbReference type="Proteomes" id="UP000747542">
    <property type="component" value="Unassembled WGS sequence"/>
</dbReference>
<reference evidence="1" key="1">
    <citation type="journal article" date="2021" name="Sci. Adv.">
        <title>The American lobster genome reveals insights on longevity, neural, and immune adaptations.</title>
        <authorList>
            <person name="Polinski J.M."/>
            <person name="Zimin A.V."/>
            <person name="Clark K.F."/>
            <person name="Kohn A.B."/>
            <person name="Sadowski N."/>
            <person name="Timp W."/>
            <person name="Ptitsyn A."/>
            <person name="Khanna P."/>
            <person name="Romanova D.Y."/>
            <person name="Williams P."/>
            <person name="Greenwood S.J."/>
            <person name="Moroz L.L."/>
            <person name="Walt D.R."/>
            <person name="Bodnar A.G."/>
        </authorList>
    </citation>
    <scope>NUCLEOTIDE SEQUENCE</scope>
    <source>
        <strain evidence="1">GMGI-L3</strain>
    </source>
</reference>
<feature type="non-terminal residue" evidence="1">
    <location>
        <position position="102"/>
    </location>
</feature>
<dbReference type="AlphaFoldDB" id="A0A8J5N0X5"/>
<evidence type="ECO:0000313" key="1">
    <source>
        <dbReference type="EMBL" id="KAG7171230.1"/>
    </source>
</evidence>
<protein>
    <submittedName>
        <fullName evidence="1">Uncharacterized protein</fullName>
    </submittedName>
</protein>
<proteinExistence type="predicted"/>
<dbReference type="EMBL" id="JAHLQT010012635">
    <property type="protein sequence ID" value="KAG7171230.1"/>
    <property type="molecule type" value="Genomic_DNA"/>
</dbReference>
<organism evidence="1 2">
    <name type="scientific">Homarus americanus</name>
    <name type="common">American lobster</name>
    <dbReference type="NCBI Taxonomy" id="6706"/>
    <lineage>
        <taxon>Eukaryota</taxon>
        <taxon>Metazoa</taxon>
        <taxon>Ecdysozoa</taxon>
        <taxon>Arthropoda</taxon>
        <taxon>Crustacea</taxon>
        <taxon>Multicrustacea</taxon>
        <taxon>Malacostraca</taxon>
        <taxon>Eumalacostraca</taxon>
        <taxon>Eucarida</taxon>
        <taxon>Decapoda</taxon>
        <taxon>Pleocyemata</taxon>
        <taxon>Astacidea</taxon>
        <taxon>Nephropoidea</taxon>
        <taxon>Nephropidae</taxon>
        <taxon>Homarus</taxon>
    </lineage>
</organism>
<keyword evidence="2" id="KW-1185">Reference proteome</keyword>
<sequence length="102" mass="11742">KTVGLCPEYGRILPTIQEDSAPEYSRIQRQNTVGFRPRRWKESTPEDEYGRIPPTIQEDSAPEYSRILPQNTVGFGARIRYASALEDARNPTKKMVEFCPRI</sequence>
<gene>
    <name evidence="1" type="ORF">Hamer_G028842</name>
</gene>